<comment type="catalytic activity">
    <reaction evidence="2">
        <text>a quinone + NADH + 5 H(+)(in) = a quinol + NAD(+) + 4 H(+)(out)</text>
        <dbReference type="Rhea" id="RHEA:57888"/>
        <dbReference type="ChEBI" id="CHEBI:15378"/>
        <dbReference type="ChEBI" id="CHEBI:24646"/>
        <dbReference type="ChEBI" id="CHEBI:57540"/>
        <dbReference type="ChEBI" id="CHEBI:57945"/>
        <dbReference type="ChEBI" id="CHEBI:132124"/>
    </reaction>
</comment>
<dbReference type="GO" id="GO:0048038">
    <property type="term" value="F:quinone binding"/>
    <property type="evidence" value="ECO:0007669"/>
    <property type="project" value="UniProtKB-UniRule"/>
</dbReference>
<dbReference type="AlphaFoldDB" id="A0A2L0EWS9"/>
<dbReference type="EC" id="7.1.1.-" evidence="2"/>
<feature type="compositionally biased region" description="Polar residues" evidence="3">
    <location>
        <begin position="212"/>
        <end position="221"/>
    </location>
</feature>
<keyword evidence="2" id="KW-1133">Transmembrane helix</keyword>
<protein>
    <recommendedName>
        <fullName evidence="2">NADH-quinone oxidoreductase subunit J</fullName>
        <ecNumber evidence="2">7.1.1.-</ecNumber>
    </recommendedName>
</protein>
<keyword evidence="2" id="KW-0812">Transmembrane</keyword>
<feature type="transmembrane region" description="Helical" evidence="2">
    <location>
        <begin position="91"/>
        <end position="116"/>
    </location>
</feature>
<evidence type="ECO:0000256" key="2">
    <source>
        <dbReference type="RuleBase" id="RU004429"/>
    </source>
</evidence>
<feature type="transmembrane region" description="Helical" evidence="2">
    <location>
        <begin position="6"/>
        <end position="26"/>
    </location>
</feature>
<feature type="transmembrane region" description="Helical" evidence="2">
    <location>
        <begin position="145"/>
        <end position="166"/>
    </location>
</feature>
<keyword evidence="2" id="KW-0472">Membrane</keyword>
<keyword evidence="2" id="KW-0520">NAD</keyword>
<gene>
    <name evidence="4" type="ORF">SOCE26_052160</name>
</gene>
<dbReference type="Proteomes" id="UP000238348">
    <property type="component" value="Chromosome"/>
</dbReference>
<dbReference type="OrthoDB" id="9790848at2"/>
<reference evidence="4 5" key="1">
    <citation type="submission" date="2015-09" db="EMBL/GenBank/DDBJ databases">
        <title>Sorangium comparison.</title>
        <authorList>
            <person name="Zaburannyi N."/>
            <person name="Bunk B."/>
            <person name="Overmann J."/>
            <person name="Mueller R."/>
        </authorList>
    </citation>
    <scope>NUCLEOTIDE SEQUENCE [LARGE SCALE GENOMIC DNA]</scope>
    <source>
        <strain evidence="4 5">So ce26</strain>
    </source>
</reference>
<accession>A0A2L0EWS9</accession>
<comment type="subcellular location">
    <subcellularLocation>
        <location evidence="2">Cell membrane</location>
        <topology evidence="2">Multi-pass membrane protein</topology>
    </subcellularLocation>
</comment>
<keyword evidence="2" id="KW-1003">Cell membrane</keyword>
<keyword evidence="2" id="KW-0874">Quinone</keyword>
<dbReference type="EMBL" id="CP012673">
    <property type="protein sequence ID" value="AUX43761.1"/>
    <property type="molecule type" value="Genomic_DNA"/>
</dbReference>
<evidence type="ECO:0000313" key="4">
    <source>
        <dbReference type="EMBL" id="AUX43761.1"/>
    </source>
</evidence>
<feature type="transmembrane region" description="Helical" evidence="2">
    <location>
        <begin position="33"/>
        <end position="50"/>
    </location>
</feature>
<dbReference type="GO" id="GO:0008137">
    <property type="term" value="F:NADH dehydrogenase (ubiquinone) activity"/>
    <property type="evidence" value="ECO:0007669"/>
    <property type="project" value="UniProtKB-UniRule"/>
</dbReference>
<feature type="transmembrane region" description="Helical" evidence="2">
    <location>
        <begin position="56"/>
        <end position="79"/>
    </location>
</feature>
<proteinExistence type="inferred from homology"/>
<dbReference type="GO" id="GO:0005886">
    <property type="term" value="C:plasma membrane"/>
    <property type="evidence" value="ECO:0007669"/>
    <property type="project" value="UniProtKB-SubCell"/>
</dbReference>
<dbReference type="RefSeq" id="WP_104982393.1">
    <property type="nucleotide sequence ID" value="NZ_CP012673.1"/>
</dbReference>
<name>A0A2L0EWS9_SORCE</name>
<dbReference type="InterPro" id="IPR001457">
    <property type="entry name" value="NADH_UbQ/plastoQ_OxRdtase_su6"/>
</dbReference>
<comment type="function">
    <text evidence="2">NDH-1 shuttles electrons from NADH, via FMN and iron-sulfur (Fe-S) centers, to quinones in the respiratory chain. Couples the redox reaction to proton translocation (for every two electrons transferred, four hydrogen ions are translocated across the cytoplasmic membrane), and thus conserves the redox energy in a proton gradient.</text>
</comment>
<dbReference type="Gene3D" id="1.20.120.1200">
    <property type="entry name" value="NADH-ubiquinone/plastoquinone oxidoreductase chain 6, subunit NuoJ"/>
    <property type="match status" value="1"/>
</dbReference>
<evidence type="ECO:0000313" key="5">
    <source>
        <dbReference type="Proteomes" id="UP000238348"/>
    </source>
</evidence>
<dbReference type="PANTHER" id="PTHR33269:SF17">
    <property type="entry name" value="NADH-UBIQUINONE OXIDOREDUCTASE CHAIN 6"/>
    <property type="match status" value="1"/>
</dbReference>
<evidence type="ECO:0000256" key="3">
    <source>
        <dbReference type="SAM" id="MobiDB-lite"/>
    </source>
</evidence>
<feature type="region of interest" description="Disordered" evidence="3">
    <location>
        <begin position="176"/>
        <end position="221"/>
    </location>
</feature>
<dbReference type="PANTHER" id="PTHR33269">
    <property type="entry name" value="NADH-UBIQUINONE OXIDOREDUCTASE CHAIN 6"/>
    <property type="match status" value="1"/>
</dbReference>
<sequence>MKIFELGFFALASLLVLLGGLATVAARNPIRGAMGLLTAIVGIAGLYLMLSAEFLAAIQILVYAGAVVILFLFVIMLLGPSATSPRDARTAVPRYVGAGVFAAGSLGALGLVFSAAKPGTAALPPAPESLGTIDALGHELFTKGIVPFELSGALLLVAVIGAVAVARGKQIDPTLHPAGAGASAGSPDPRDQVPVRDAATPDPQPGALTGHFTMSTKEPKS</sequence>
<organism evidence="4 5">
    <name type="scientific">Sorangium cellulosum</name>
    <name type="common">Polyangium cellulosum</name>
    <dbReference type="NCBI Taxonomy" id="56"/>
    <lineage>
        <taxon>Bacteria</taxon>
        <taxon>Pseudomonadati</taxon>
        <taxon>Myxococcota</taxon>
        <taxon>Polyangia</taxon>
        <taxon>Polyangiales</taxon>
        <taxon>Polyangiaceae</taxon>
        <taxon>Sorangium</taxon>
    </lineage>
</organism>
<evidence type="ECO:0000256" key="1">
    <source>
        <dbReference type="ARBA" id="ARBA00005698"/>
    </source>
</evidence>
<comment type="similarity">
    <text evidence="1 2">Belongs to the complex I subunit 6 family.</text>
</comment>
<dbReference type="InterPro" id="IPR042106">
    <property type="entry name" value="Nuo/plastoQ_OxRdtase_6_NuoJ"/>
</dbReference>
<dbReference type="Pfam" id="PF00499">
    <property type="entry name" value="Oxidored_q3"/>
    <property type="match status" value="1"/>
</dbReference>